<dbReference type="GO" id="GO:0003724">
    <property type="term" value="F:RNA helicase activity"/>
    <property type="evidence" value="ECO:0007669"/>
    <property type="project" value="TreeGrafter"/>
</dbReference>
<dbReference type="InterPro" id="IPR011545">
    <property type="entry name" value="DEAD/DEAH_box_helicase_dom"/>
</dbReference>
<dbReference type="SUPFAM" id="SSF52540">
    <property type="entry name" value="P-loop containing nucleoside triphosphate hydrolases"/>
    <property type="match status" value="1"/>
</dbReference>
<organism evidence="6 7">
    <name type="scientific">Chryseobacterium aquaticum</name>
    <dbReference type="NCBI Taxonomy" id="452084"/>
    <lineage>
        <taxon>Bacteria</taxon>
        <taxon>Pseudomonadati</taxon>
        <taxon>Bacteroidota</taxon>
        <taxon>Flavobacteriia</taxon>
        <taxon>Flavobacteriales</taxon>
        <taxon>Weeksellaceae</taxon>
        <taxon>Chryseobacterium group</taxon>
        <taxon>Chryseobacterium</taxon>
    </lineage>
</organism>
<accession>A0A0Q3HPR3</accession>
<dbReference type="GO" id="GO:0005829">
    <property type="term" value="C:cytosol"/>
    <property type="evidence" value="ECO:0007669"/>
    <property type="project" value="TreeGrafter"/>
</dbReference>
<dbReference type="GO" id="GO:0003676">
    <property type="term" value="F:nucleic acid binding"/>
    <property type="evidence" value="ECO:0007669"/>
    <property type="project" value="InterPro"/>
</dbReference>
<dbReference type="RefSeq" id="WP_050378565.1">
    <property type="nucleotide sequence ID" value="NZ_LLYZ01000020.1"/>
</dbReference>
<evidence type="ECO:0000256" key="1">
    <source>
        <dbReference type="ARBA" id="ARBA00022741"/>
    </source>
</evidence>
<dbReference type="GO" id="GO:0005524">
    <property type="term" value="F:ATP binding"/>
    <property type="evidence" value="ECO:0007669"/>
    <property type="project" value="UniProtKB-KW"/>
</dbReference>
<sequence>MSFKNLNLINPIIRAATEAGCPMPTDLQIKMIPQILNGKDILCQISRGTERMTSFTMPVLQMLKKNNPDHNDTRVLVLTPTKETALQIEDHFKMYTKYLPLSQLSVYEGISNGTQLSSLRRRLDLLIATPEKLLELDDQRHITLSKIEVLIIDDVEILLEKDTDELKRLIGKLPMKRQNILYSSVISKEVSSFAENISNDKIEIMKATEYSAVS</sequence>
<dbReference type="GO" id="GO:0016787">
    <property type="term" value="F:hydrolase activity"/>
    <property type="evidence" value="ECO:0007669"/>
    <property type="project" value="UniProtKB-KW"/>
</dbReference>
<keyword evidence="7" id="KW-1185">Reference proteome</keyword>
<evidence type="ECO:0000256" key="3">
    <source>
        <dbReference type="ARBA" id="ARBA00022806"/>
    </source>
</evidence>
<protein>
    <recommendedName>
        <fullName evidence="5">Helicase ATP-binding domain-containing protein</fullName>
    </recommendedName>
</protein>
<reference evidence="6 7" key="1">
    <citation type="submission" date="2015-10" db="EMBL/GenBank/DDBJ databases">
        <title>Chryseobacterium aquaticum genome.</title>
        <authorList>
            <person name="Newman J.D."/>
            <person name="Ferguson M.B."/>
            <person name="Miller J.R."/>
        </authorList>
    </citation>
    <scope>NUCLEOTIDE SEQUENCE [LARGE SCALE GENOMIC DNA]</scope>
    <source>
        <strain evidence="6 7">KCTC 12483</strain>
    </source>
</reference>
<gene>
    <name evidence="6" type="ORF">AR438_16410</name>
</gene>
<name>A0A0Q3HPR3_9FLAO</name>
<evidence type="ECO:0000256" key="4">
    <source>
        <dbReference type="ARBA" id="ARBA00022840"/>
    </source>
</evidence>
<dbReference type="InterPro" id="IPR050079">
    <property type="entry name" value="DEAD_box_RNA_helicase"/>
</dbReference>
<dbReference type="PROSITE" id="PS51192">
    <property type="entry name" value="HELICASE_ATP_BIND_1"/>
    <property type="match status" value="1"/>
</dbReference>
<dbReference type="Pfam" id="PF00270">
    <property type="entry name" value="DEAD"/>
    <property type="match status" value="1"/>
</dbReference>
<evidence type="ECO:0000313" key="7">
    <source>
        <dbReference type="Proteomes" id="UP000051682"/>
    </source>
</evidence>
<dbReference type="Proteomes" id="UP000051682">
    <property type="component" value="Unassembled WGS sequence"/>
</dbReference>
<dbReference type="OrthoDB" id="9785240at2"/>
<evidence type="ECO:0000313" key="6">
    <source>
        <dbReference type="EMBL" id="KQK24760.1"/>
    </source>
</evidence>
<dbReference type="PANTHER" id="PTHR47959:SF13">
    <property type="entry name" value="ATP-DEPENDENT RNA HELICASE RHLE"/>
    <property type="match status" value="1"/>
</dbReference>
<feature type="domain" description="Helicase ATP-binding" evidence="5">
    <location>
        <begin position="32"/>
        <end position="204"/>
    </location>
</feature>
<keyword evidence="1" id="KW-0547">Nucleotide-binding</keyword>
<dbReference type="CDD" id="cd00268">
    <property type="entry name" value="DEADc"/>
    <property type="match status" value="1"/>
</dbReference>
<comment type="caution">
    <text evidence="6">The sequence shown here is derived from an EMBL/GenBank/DDBJ whole genome shotgun (WGS) entry which is preliminary data.</text>
</comment>
<dbReference type="SMART" id="SM00487">
    <property type="entry name" value="DEXDc"/>
    <property type="match status" value="1"/>
</dbReference>
<dbReference type="STRING" id="452084.AR438_16410"/>
<evidence type="ECO:0000256" key="2">
    <source>
        <dbReference type="ARBA" id="ARBA00022801"/>
    </source>
</evidence>
<keyword evidence="4" id="KW-0067">ATP-binding</keyword>
<dbReference type="PANTHER" id="PTHR47959">
    <property type="entry name" value="ATP-DEPENDENT RNA HELICASE RHLE-RELATED"/>
    <property type="match status" value="1"/>
</dbReference>
<proteinExistence type="predicted"/>
<dbReference type="InterPro" id="IPR014001">
    <property type="entry name" value="Helicase_ATP-bd"/>
</dbReference>
<keyword evidence="2" id="KW-0378">Hydrolase</keyword>
<dbReference type="Gene3D" id="3.40.50.300">
    <property type="entry name" value="P-loop containing nucleotide triphosphate hydrolases"/>
    <property type="match status" value="1"/>
</dbReference>
<dbReference type="InterPro" id="IPR027417">
    <property type="entry name" value="P-loop_NTPase"/>
</dbReference>
<evidence type="ECO:0000259" key="5">
    <source>
        <dbReference type="PROSITE" id="PS51192"/>
    </source>
</evidence>
<dbReference type="AlphaFoldDB" id="A0A0Q3HPR3"/>
<dbReference type="EMBL" id="LLYZ01000020">
    <property type="protein sequence ID" value="KQK24760.1"/>
    <property type="molecule type" value="Genomic_DNA"/>
</dbReference>
<dbReference type="InterPro" id="IPR044742">
    <property type="entry name" value="DEAD/DEAH_RhlB"/>
</dbReference>
<keyword evidence="3" id="KW-0347">Helicase</keyword>